<comment type="catalytic activity">
    <reaction evidence="20">
        <text>an N(1)-methyl-2'-deoxyadenosine in double-stranded DNA + 2-oxoglutarate + O2 = a 2'-deoxyadenosine in double-stranded DNA + formaldehyde + succinate + CO2 + H(+)</text>
        <dbReference type="Rhea" id="RHEA:70443"/>
        <dbReference type="Rhea" id="RHEA-COMP:14236"/>
        <dbReference type="Rhea" id="RHEA-COMP:17897"/>
        <dbReference type="ChEBI" id="CHEBI:15378"/>
        <dbReference type="ChEBI" id="CHEBI:15379"/>
        <dbReference type="ChEBI" id="CHEBI:16526"/>
        <dbReference type="ChEBI" id="CHEBI:16810"/>
        <dbReference type="ChEBI" id="CHEBI:16842"/>
        <dbReference type="ChEBI" id="CHEBI:30031"/>
        <dbReference type="ChEBI" id="CHEBI:90615"/>
        <dbReference type="ChEBI" id="CHEBI:139096"/>
    </reaction>
    <physiologicalReaction direction="left-to-right" evidence="20">
        <dbReference type="Rhea" id="RHEA:70444"/>
    </physiologicalReaction>
</comment>
<evidence type="ECO:0000256" key="5">
    <source>
        <dbReference type="ARBA" id="ARBA00022763"/>
    </source>
</evidence>
<reference evidence="30" key="1">
    <citation type="submission" date="2025-08" db="UniProtKB">
        <authorList>
            <consortium name="RefSeq"/>
        </authorList>
    </citation>
    <scope>IDENTIFICATION</scope>
</reference>
<dbReference type="Pfam" id="PF13532">
    <property type="entry name" value="2OG-FeII_Oxy_2"/>
    <property type="match status" value="1"/>
</dbReference>
<dbReference type="PANTHER" id="PTHR31573:SF1">
    <property type="entry name" value="DNA OXIDATIVE DEMETHYLASE ALKBH2"/>
    <property type="match status" value="1"/>
</dbReference>
<dbReference type="PROSITE" id="PS51471">
    <property type="entry name" value="FE2OG_OXY"/>
    <property type="match status" value="1"/>
</dbReference>
<evidence type="ECO:0000256" key="12">
    <source>
        <dbReference type="ARBA" id="ARBA00051010"/>
    </source>
</evidence>
<comment type="subunit">
    <text evidence="22">Interacts with PCNA homotrimer; this interaction is enhanced during the S-phase of the cell cycle. Interacts with nucleolar proteins NCL, UBTF and NPM1. Interacts with XRCC5-XRCC6 heterodimer.</text>
</comment>
<keyword evidence="9" id="KW-0408">Iron</keyword>
<dbReference type="GO" id="GO:0006307">
    <property type="term" value="P:DNA alkylation repair"/>
    <property type="evidence" value="ECO:0007669"/>
    <property type="project" value="UniProtKB-ARBA"/>
</dbReference>
<evidence type="ECO:0000256" key="7">
    <source>
        <dbReference type="ARBA" id="ARBA00022964"/>
    </source>
</evidence>
<evidence type="ECO:0000256" key="22">
    <source>
        <dbReference type="ARBA" id="ARBA00062909"/>
    </source>
</evidence>
<keyword evidence="7" id="KW-0223">Dioxygenase</keyword>
<name>A0A6P7TN47_9MOLL</name>
<dbReference type="GO" id="GO:0008198">
    <property type="term" value="F:ferrous iron binding"/>
    <property type="evidence" value="ECO:0007669"/>
    <property type="project" value="TreeGrafter"/>
</dbReference>
<sequence>MDRFVVKKQKLIATNEKLKALEEEHDEKEPQTEASLIWRKITAEKLDCDYLLLYSKSEADKLLRECEETLTYNSGRLAQVQVFGKWHDIPRKQVAHGNEGLHYTFSGNTVPARPWTPLLLKIKERITQVTGHSFNFVLINRYKDGNDHMGEHRDDEKDLVRLSPIASLSLGQARDFVFRHECARGSQSKKGAPKLDLDPIKIELQHGSLLMMNYPTNVYWYHSLPQRKRLPAVRINMTFRDMVIK</sequence>
<evidence type="ECO:0000256" key="10">
    <source>
        <dbReference type="ARBA" id="ARBA00023204"/>
    </source>
</evidence>
<comment type="catalytic activity">
    <reaction evidence="15">
        <text>an N(3)-methyl-2'-deoxycytidine in double-stranded DNA + 2-oxoglutarate + O2 = a 2'-deoxycytidine in double-stranded DNA + formaldehyde + succinate + CO2 + H(+)</text>
        <dbReference type="Rhea" id="RHEA:70439"/>
        <dbReference type="Rhea" id="RHEA-COMP:14237"/>
        <dbReference type="Rhea" id="RHEA-COMP:17070"/>
        <dbReference type="ChEBI" id="CHEBI:15378"/>
        <dbReference type="ChEBI" id="CHEBI:15379"/>
        <dbReference type="ChEBI" id="CHEBI:16526"/>
        <dbReference type="ChEBI" id="CHEBI:16810"/>
        <dbReference type="ChEBI" id="CHEBI:16842"/>
        <dbReference type="ChEBI" id="CHEBI:30031"/>
        <dbReference type="ChEBI" id="CHEBI:85452"/>
        <dbReference type="ChEBI" id="CHEBI:139075"/>
    </reaction>
    <physiologicalReaction direction="left-to-right" evidence="15">
        <dbReference type="Rhea" id="RHEA:70440"/>
    </physiologicalReaction>
</comment>
<evidence type="ECO:0000256" key="9">
    <source>
        <dbReference type="ARBA" id="ARBA00023004"/>
    </source>
</evidence>
<evidence type="ECO:0000256" key="19">
    <source>
        <dbReference type="ARBA" id="ARBA00052627"/>
    </source>
</evidence>
<dbReference type="KEGG" id="osn:115224663"/>
<evidence type="ECO:0000313" key="30">
    <source>
        <dbReference type="RefSeq" id="XP_029651380.1"/>
    </source>
</evidence>
<evidence type="ECO:0000256" key="11">
    <source>
        <dbReference type="ARBA" id="ARBA00023242"/>
    </source>
</evidence>
<evidence type="ECO:0000256" key="4">
    <source>
        <dbReference type="ARBA" id="ARBA00022723"/>
    </source>
</evidence>
<dbReference type="GO" id="GO:0005654">
    <property type="term" value="C:nucleoplasm"/>
    <property type="evidence" value="ECO:0007669"/>
    <property type="project" value="UniProtKB-SubCell"/>
</dbReference>
<dbReference type="InterPro" id="IPR037151">
    <property type="entry name" value="AlkB-like_sf"/>
</dbReference>
<evidence type="ECO:0000256" key="17">
    <source>
        <dbReference type="ARBA" id="ARBA00051755"/>
    </source>
</evidence>
<dbReference type="FunFam" id="2.60.120.590:FF:000004">
    <property type="entry name" value="DNA oxidative demethylase ALKBH2"/>
    <property type="match status" value="1"/>
</dbReference>
<evidence type="ECO:0000256" key="18">
    <source>
        <dbReference type="ARBA" id="ARBA00052597"/>
    </source>
</evidence>
<feature type="binding site" evidence="27">
    <location>
        <position position="238"/>
    </location>
    <ligand>
        <name>2-oxoglutarate</name>
        <dbReference type="ChEBI" id="CHEBI:16810"/>
    </ligand>
</feature>
<evidence type="ECO:0000256" key="14">
    <source>
        <dbReference type="ARBA" id="ARBA00051189"/>
    </source>
</evidence>
<feature type="binding site" evidence="27">
    <location>
        <position position="222"/>
    </location>
    <ligand>
        <name>2-oxoglutarate</name>
        <dbReference type="ChEBI" id="CHEBI:16810"/>
    </ligand>
</feature>
<evidence type="ECO:0000256" key="21">
    <source>
        <dbReference type="ARBA" id="ARBA00053025"/>
    </source>
</evidence>
<comment type="catalytic activity">
    <reaction evidence="14">
        <text>a 1,N(6)-etheno-2'-deoxyadenosine in single-stranded DNA + 2-oxoglutarate + O2 + H2O = a 2'-deoxyadenosine in single-stranded DNA + glyoxal + succinate + CO2</text>
        <dbReference type="Rhea" id="RHEA:70459"/>
        <dbReference type="Rhea" id="RHEA-COMP:17896"/>
        <dbReference type="Rhea" id="RHEA-COMP:17904"/>
        <dbReference type="ChEBI" id="CHEBI:15377"/>
        <dbReference type="ChEBI" id="CHEBI:15379"/>
        <dbReference type="ChEBI" id="CHEBI:16526"/>
        <dbReference type="ChEBI" id="CHEBI:16810"/>
        <dbReference type="ChEBI" id="CHEBI:30031"/>
        <dbReference type="ChEBI" id="CHEBI:34779"/>
        <dbReference type="ChEBI" id="CHEBI:90615"/>
        <dbReference type="ChEBI" id="CHEBI:189583"/>
    </reaction>
    <physiologicalReaction direction="left-to-right" evidence="14">
        <dbReference type="Rhea" id="RHEA:70460"/>
    </physiologicalReaction>
</comment>
<evidence type="ECO:0000256" key="2">
    <source>
        <dbReference type="ARBA" id="ARBA00004604"/>
    </source>
</evidence>
<dbReference type="InterPro" id="IPR027450">
    <property type="entry name" value="AlkB-like"/>
</dbReference>
<feature type="binding site" evidence="27">
    <location>
        <position position="234"/>
    </location>
    <ligand>
        <name>2-oxoglutarate</name>
        <dbReference type="ChEBI" id="CHEBI:16810"/>
    </ligand>
</feature>
<keyword evidence="5" id="KW-0227">DNA damage</keyword>
<comment type="subcellular location">
    <subcellularLocation>
        <location evidence="2">Nucleus</location>
        <location evidence="2">Nucleolus</location>
    </subcellularLocation>
    <subcellularLocation>
        <location evidence="3">Nucleus</location>
        <location evidence="3">Nucleoplasm</location>
    </subcellularLocation>
</comment>
<dbReference type="Gene3D" id="2.60.120.590">
    <property type="entry name" value="Alpha-ketoglutarate-dependent dioxygenase AlkB-like"/>
    <property type="match status" value="1"/>
</dbReference>
<feature type="binding site" evidence="27">
    <location>
        <begin position="103"/>
        <end position="105"/>
    </location>
    <ligand>
        <name>substrate</name>
    </ligand>
</feature>
<dbReference type="PANTHER" id="PTHR31573">
    <property type="entry name" value="ALPHA-KETOGLUTARATE-DEPENDENT DIOXYGENASE ALKB HOMOLOG 2"/>
    <property type="match status" value="1"/>
</dbReference>
<proteinExistence type="predicted"/>
<feature type="binding site" evidence="27">
    <location>
        <position position="155"/>
    </location>
    <ligand>
        <name>substrate</name>
    </ligand>
</feature>
<evidence type="ECO:0000256" key="23">
    <source>
        <dbReference type="ARBA" id="ARBA00066725"/>
    </source>
</evidence>
<dbReference type="GO" id="GO:0005730">
    <property type="term" value="C:nucleolus"/>
    <property type="evidence" value="ECO:0007669"/>
    <property type="project" value="UniProtKB-SubCell"/>
</dbReference>
<comment type="catalytic activity">
    <reaction evidence="12">
        <text>an N(1)-methyl-2'-deoxyadenosine in single-stranded DNA + 2-oxoglutarate + O2 = a 2'-deoxyadenosine in single-stranded DNA + formaldehyde + succinate + CO2 + H(+)</text>
        <dbReference type="Rhea" id="RHEA:70447"/>
        <dbReference type="Rhea" id="RHEA-COMP:17895"/>
        <dbReference type="Rhea" id="RHEA-COMP:17896"/>
        <dbReference type="ChEBI" id="CHEBI:15378"/>
        <dbReference type="ChEBI" id="CHEBI:15379"/>
        <dbReference type="ChEBI" id="CHEBI:16526"/>
        <dbReference type="ChEBI" id="CHEBI:16810"/>
        <dbReference type="ChEBI" id="CHEBI:16842"/>
        <dbReference type="ChEBI" id="CHEBI:30031"/>
        <dbReference type="ChEBI" id="CHEBI:90615"/>
        <dbReference type="ChEBI" id="CHEBI:139096"/>
    </reaction>
    <physiologicalReaction direction="left-to-right" evidence="12">
        <dbReference type="Rhea" id="RHEA:70448"/>
    </physiologicalReaction>
</comment>
<dbReference type="RefSeq" id="XP_029651380.1">
    <property type="nucleotide sequence ID" value="XM_029795520.2"/>
</dbReference>
<dbReference type="GO" id="GO:0051747">
    <property type="term" value="F:cytosine C-5 DNA demethylase activity"/>
    <property type="evidence" value="ECO:0007669"/>
    <property type="project" value="UniProtKB-ARBA"/>
</dbReference>
<feature type="domain" description="Fe2OG dioxygenase" evidence="28">
    <location>
        <begin position="133"/>
        <end position="243"/>
    </location>
</feature>
<dbReference type="AlphaFoldDB" id="A0A6P7TN47"/>
<accession>A0A6P7TN47</accession>
<keyword evidence="10" id="KW-0234">DNA repair</keyword>
<keyword evidence="6" id="KW-0460">Magnesium</keyword>
<feature type="binding site" evidence="27">
    <location>
        <position position="140"/>
    </location>
    <ligand>
        <name>2-oxoglutarate</name>
        <dbReference type="ChEBI" id="CHEBI:16810"/>
    </ligand>
</feature>
<feature type="binding site" evidence="27">
    <location>
        <begin position="83"/>
        <end position="85"/>
    </location>
    <ligand>
        <name>substrate</name>
    </ligand>
</feature>
<feature type="binding site" evidence="27">
    <location>
        <position position="142"/>
    </location>
    <ligand>
        <name>2-oxoglutarate</name>
        <dbReference type="ChEBI" id="CHEBI:16810"/>
    </ligand>
</feature>
<dbReference type="SUPFAM" id="SSF51197">
    <property type="entry name" value="Clavaminate synthase-like"/>
    <property type="match status" value="1"/>
</dbReference>
<comment type="catalytic activity">
    <reaction evidence="21">
        <text>a methylated nucleobase within DNA + 2-oxoglutarate + O2 = a nucleobase within DNA + formaldehyde + succinate + CO2</text>
        <dbReference type="Rhea" id="RHEA:30299"/>
        <dbReference type="Rhea" id="RHEA-COMP:12192"/>
        <dbReference type="Rhea" id="RHEA-COMP:12193"/>
        <dbReference type="ChEBI" id="CHEBI:15379"/>
        <dbReference type="ChEBI" id="CHEBI:16526"/>
        <dbReference type="ChEBI" id="CHEBI:16810"/>
        <dbReference type="ChEBI" id="CHEBI:16842"/>
        <dbReference type="ChEBI" id="CHEBI:30031"/>
        <dbReference type="ChEBI" id="CHEBI:32875"/>
        <dbReference type="ChEBI" id="CHEBI:64428"/>
        <dbReference type="EC" id="1.14.11.33"/>
    </reaction>
    <physiologicalReaction direction="left-to-right" evidence="21">
        <dbReference type="Rhea" id="RHEA:30300"/>
    </physiologicalReaction>
</comment>
<gene>
    <name evidence="30" type="primary">LOC115224663</name>
</gene>
<dbReference type="EC" id="1.14.11.33" evidence="23"/>
<keyword evidence="8" id="KW-0560">Oxidoreductase</keyword>
<evidence type="ECO:0000256" key="15">
    <source>
        <dbReference type="ARBA" id="ARBA00051376"/>
    </source>
</evidence>
<evidence type="ECO:0000256" key="27">
    <source>
        <dbReference type="PIRSR" id="PIRSR632852-1"/>
    </source>
</evidence>
<dbReference type="InterPro" id="IPR032852">
    <property type="entry name" value="ALKBH2"/>
</dbReference>
<keyword evidence="4" id="KW-0479">Metal-binding</keyword>
<comment type="catalytic activity">
    <reaction evidence="19">
        <text>a 1,N(6)-etheno-2'-deoxyadenosine in double-stranded DNA + 2-oxoglutarate + O2 + H2O = a 2'-deoxyadenosine in double-stranded DNA + glyoxal + succinate + CO2</text>
        <dbReference type="Rhea" id="RHEA:70463"/>
        <dbReference type="Rhea" id="RHEA-COMP:17897"/>
        <dbReference type="Rhea" id="RHEA-COMP:17903"/>
        <dbReference type="ChEBI" id="CHEBI:15377"/>
        <dbReference type="ChEBI" id="CHEBI:15379"/>
        <dbReference type="ChEBI" id="CHEBI:16526"/>
        <dbReference type="ChEBI" id="CHEBI:16810"/>
        <dbReference type="ChEBI" id="CHEBI:30031"/>
        <dbReference type="ChEBI" id="CHEBI:34779"/>
        <dbReference type="ChEBI" id="CHEBI:90615"/>
        <dbReference type="ChEBI" id="CHEBI:189583"/>
    </reaction>
    <physiologicalReaction direction="left-to-right" evidence="19">
        <dbReference type="Rhea" id="RHEA:70464"/>
    </physiologicalReaction>
</comment>
<evidence type="ECO:0000256" key="8">
    <source>
        <dbReference type="ARBA" id="ARBA00023002"/>
    </source>
</evidence>
<organism evidence="29 30">
    <name type="scientific">Octopus sinensis</name>
    <name type="common">East Asian common octopus</name>
    <dbReference type="NCBI Taxonomy" id="2607531"/>
    <lineage>
        <taxon>Eukaryota</taxon>
        <taxon>Metazoa</taxon>
        <taxon>Spiralia</taxon>
        <taxon>Lophotrochozoa</taxon>
        <taxon>Mollusca</taxon>
        <taxon>Cephalopoda</taxon>
        <taxon>Coleoidea</taxon>
        <taxon>Octopodiformes</taxon>
        <taxon>Octopoda</taxon>
        <taxon>Incirrata</taxon>
        <taxon>Octopodidae</taxon>
        <taxon>Octopus</taxon>
    </lineage>
</organism>
<comment type="catalytic activity">
    <reaction evidence="17">
        <text>a 1,N(2)-etheno-2'-deoxyguanosine in double-stranded DNA + 2-oxoglutarate + O2 + H2O = a 2'-deoxyguanosine in double-stranded DNA + glyoxal + succinate + CO2</text>
        <dbReference type="Rhea" id="RHEA:70487"/>
        <dbReference type="Rhea" id="RHEA-COMP:17910"/>
        <dbReference type="Rhea" id="RHEA-COMP:17912"/>
        <dbReference type="ChEBI" id="CHEBI:15377"/>
        <dbReference type="ChEBI" id="CHEBI:15379"/>
        <dbReference type="ChEBI" id="CHEBI:16526"/>
        <dbReference type="ChEBI" id="CHEBI:16810"/>
        <dbReference type="ChEBI" id="CHEBI:30031"/>
        <dbReference type="ChEBI" id="CHEBI:34779"/>
        <dbReference type="ChEBI" id="CHEBI:85445"/>
        <dbReference type="ChEBI" id="CHEBI:189586"/>
    </reaction>
    <physiologicalReaction direction="left-to-right" evidence="17">
        <dbReference type="Rhea" id="RHEA:70488"/>
    </physiologicalReaction>
</comment>
<dbReference type="Proteomes" id="UP000515154">
    <property type="component" value="Linkage group LG26"/>
</dbReference>
<dbReference type="GO" id="GO:0035516">
    <property type="term" value="F:broad specificity oxidative DNA demethylase activity"/>
    <property type="evidence" value="ECO:0007669"/>
    <property type="project" value="UniProtKB-EC"/>
</dbReference>
<evidence type="ECO:0000256" key="6">
    <source>
        <dbReference type="ARBA" id="ARBA00022842"/>
    </source>
</evidence>
<evidence type="ECO:0000313" key="29">
    <source>
        <dbReference type="Proteomes" id="UP000515154"/>
    </source>
</evidence>
<keyword evidence="29" id="KW-1185">Reference proteome</keyword>
<comment type="catalytic activity">
    <reaction evidence="13">
        <text>an N(3)-methyl-2'-deoxycytidine in single-stranded DNA + 2-oxoglutarate + O2 = a 2'-deoxycytidine in single-stranded DNA + formaldehyde + succinate + CO2 + H(+)</text>
        <dbReference type="Rhea" id="RHEA:70435"/>
        <dbReference type="Rhea" id="RHEA-COMP:12846"/>
        <dbReference type="Rhea" id="RHEA-COMP:17894"/>
        <dbReference type="ChEBI" id="CHEBI:15378"/>
        <dbReference type="ChEBI" id="CHEBI:15379"/>
        <dbReference type="ChEBI" id="CHEBI:16526"/>
        <dbReference type="ChEBI" id="CHEBI:16810"/>
        <dbReference type="ChEBI" id="CHEBI:16842"/>
        <dbReference type="ChEBI" id="CHEBI:30031"/>
        <dbReference type="ChEBI" id="CHEBI:85452"/>
        <dbReference type="ChEBI" id="CHEBI:139075"/>
    </reaction>
    <physiologicalReaction direction="left-to-right" evidence="13">
        <dbReference type="Rhea" id="RHEA:70436"/>
    </physiologicalReaction>
</comment>
<feature type="binding site" evidence="27">
    <location>
        <position position="152"/>
    </location>
    <ligand>
        <name>2-oxoglutarate</name>
        <dbReference type="ChEBI" id="CHEBI:16810"/>
    </ligand>
</feature>
<evidence type="ECO:0000256" key="26">
    <source>
        <dbReference type="ARBA" id="ARBA00081727"/>
    </source>
</evidence>
<feature type="binding site" evidence="27">
    <location>
        <position position="240"/>
    </location>
    <ligand>
        <name>2-oxoglutarate</name>
        <dbReference type="ChEBI" id="CHEBI:16810"/>
    </ligand>
</feature>
<comment type="cofactor">
    <cofactor evidence="1">
        <name>Fe(2+)</name>
        <dbReference type="ChEBI" id="CHEBI:29033"/>
    </cofactor>
</comment>
<keyword evidence="11" id="KW-0539">Nucleus</keyword>
<evidence type="ECO:0000256" key="13">
    <source>
        <dbReference type="ARBA" id="ARBA00051165"/>
    </source>
</evidence>
<dbReference type="InterPro" id="IPR005123">
    <property type="entry name" value="Oxoglu/Fe-dep_dioxygenase_dom"/>
</dbReference>
<evidence type="ECO:0000256" key="16">
    <source>
        <dbReference type="ARBA" id="ARBA00051434"/>
    </source>
</evidence>
<evidence type="ECO:0000256" key="1">
    <source>
        <dbReference type="ARBA" id="ARBA00001954"/>
    </source>
</evidence>
<protein>
    <recommendedName>
        <fullName evidence="24">DNA oxidative demethylase ALKBH2</fullName>
        <ecNumber evidence="23">1.14.11.33</ecNumber>
    </recommendedName>
    <alternativeName>
        <fullName evidence="25">Alkylated DNA repair protein alkB homolog 2</fullName>
    </alternativeName>
    <alternativeName>
        <fullName evidence="26">Alpha-ketoglutarate-dependent dioxygenase alkB homolog 2</fullName>
    </alternativeName>
</protein>
<evidence type="ECO:0000256" key="3">
    <source>
        <dbReference type="ARBA" id="ARBA00004642"/>
    </source>
</evidence>
<evidence type="ECO:0000256" key="24">
    <source>
        <dbReference type="ARBA" id="ARBA00072134"/>
    </source>
</evidence>
<comment type="catalytic activity">
    <reaction evidence="18">
        <text>a 3,N(4)-etheno-2'-deoxycytidine in single-stranded DNA + 2-oxoglutarate + O2 + H2O = a 2'-deoxycytidine in single-stranded DNA + glyoxal + succinate + CO2</text>
        <dbReference type="Rhea" id="RHEA:70471"/>
        <dbReference type="Rhea" id="RHEA-COMP:12846"/>
        <dbReference type="Rhea" id="RHEA-COMP:17906"/>
        <dbReference type="ChEBI" id="CHEBI:15377"/>
        <dbReference type="ChEBI" id="CHEBI:15379"/>
        <dbReference type="ChEBI" id="CHEBI:16526"/>
        <dbReference type="ChEBI" id="CHEBI:16810"/>
        <dbReference type="ChEBI" id="CHEBI:30031"/>
        <dbReference type="ChEBI" id="CHEBI:34779"/>
        <dbReference type="ChEBI" id="CHEBI:85452"/>
        <dbReference type="ChEBI" id="CHEBI:189585"/>
    </reaction>
    <physiologicalReaction direction="left-to-right" evidence="18">
        <dbReference type="Rhea" id="RHEA:70472"/>
    </physiologicalReaction>
</comment>
<evidence type="ECO:0000256" key="25">
    <source>
        <dbReference type="ARBA" id="ARBA00077989"/>
    </source>
</evidence>
<comment type="catalytic activity">
    <reaction evidence="16">
        <text>a 3,N(4)-etheno-2'-deoxycytidine in double-stranded DNA + 2-oxoglutarate + O2 + H2O = a 2'-deoxycytidine in double-stranded DNA + glyoxal + succinate + CO2</text>
        <dbReference type="Rhea" id="RHEA:70467"/>
        <dbReference type="Rhea" id="RHEA-COMP:17070"/>
        <dbReference type="Rhea" id="RHEA-COMP:17905"/>
        <dbReference type="ChEBI" id="CHEBI:15377"/>
        <dbReference type="ChEBI" id="CHEBI:15379"/>
        <dbReference type="ChEBI" id="CHEBI:16526"/>
        <dbReference type="ChEBI" id="CHEBI:16810"/>
        <dbReference type="ChEBI" id="CHEBI:30031"/>
        <dbReference type="ChEBI" id="CHEBI:34779"/>
        <dbReference type="ChEBI" id="CHEBI:85452"/>
        <dbReference type="ChEBI" id="CHEBI:189585"/>
    </reaction>
    <physiologicalReaction direction="left-to-right" evidence="16">
        <dbReference type="Rhea" id="RHEA:70468"/>
    </physiologicalReaction>
</comment>
<evidence type="ECO:0000259" key="28">
    <source>
        <dbReference type="PROSITE" id="PS51471"/>
    </source>
</evidence>
<evidence type="ECO:0000256" key="20">
    <source>
        <dbReference type="ARBA" id="ARBA00052800"/>
    </source>
</evidence>